<dbReference type="RefSeq" id="WP_265382166.1">
    <property type="nucleotide sequence ID" value="NZ_CP110615.1"/>
</dbReference>
<gene>
    <name evidence="1" type="ORF">RHODO2019_12865</name>
</gene>
<proteinExistence type="predicted"/>
<evidence type="ECO:0000313" key="1">
    <source>
        <dbReference type="EMBL" id="UZJ24059.1"/>
    </source>
</evidence>
<dbReference type="EMBL" id="CP110615">
    <property type="protein sequence ID" value="UZJ24059.1"/>
    <property type="molecule type" value="Genomic_DNA"/>
</dbReference>
<keyword evidence="2" id="KW-1185">Reference proteome</keyword>
<name>A0ABY6NXD4_9NOCA</name>
<sequence>MRDGRDRSATWHSPAALLAVAAVVVGMLAAAVATVAGAGCADPGRLVTRADGVVVLEGGCVSAGDLVVPGAPLATLDGRAPVGVRP</sequence>
<dbReference type="Proteomes" id="UP001164965">
    <property type="component" value="Chromosome"/>
</dbReference>
<evidence type="ECO:0000313" key="2">
    <source>
        <dbReference type="Proteomes" id="UP001164965"/>
    </source>
</evidence>
<protein>
    <submittedName>
        <fullName evidence="1">Uncharacterized protein</fullName>
    </submittedName>
</protein>
<accession>A0ABY6NXD4</accession>
<organism evidence="1 2">
    <name type="scientific">Rhodococcus antarcticus</name>
    <dbReference type="NCBI Taxonomy" id="2987751"/>
    <lineage>
        <taxon>Bacteria</taxon>
        <taxon>Bacillati</taxon>
        <taxon>Actinomycetota</taxon>
        <taxon>Actinomycetes</taxon>
        <taxon>Mycobacteriales</taxon>
        <taxon>Nocardiaceae</taxon>
        <taxon>Rhodococcus</taxon>
    </lineage>
</organism>
<reference evidence="1" key="1">
    <citation type="submission" date="2022-10" db="EMBL/GenBank/DDBJ databases">
        <title>Rhodococcus sp.75.</title>
        <authorList>
            <person name="Sun M."/>
        </authorList>
    </citation>
    <scope>NUCLEOTIDE SEQUENCE</scope>
    <source>
        <strain evidence="1">75</strain>
    </source>
</reference>